<dbReference type="Proteomes" id="UP000612746">
    <property type="component" value="Unassembled WGS sequence"/>
</dbReference>
<dbReference type="CDD" id="cd01056">
    <property type="entry name" value="Euk_Ferritin"/>
    <property type="match status" value="1"/>
</dbReference>
<evidence type="ECO:0000256" key="3">
    <source>
        <dbReference type="ARBA" id="ARBA00022723"/>
    </source>
</evidence>
<organism evidence="8 9">
    <name type="scientific">Umbelopsis vinacea</name>
    <dbReference type="NCBI Taxonomy" id="44442"/>
    <lineage>
        <taxon>Eukaryota</taxon>
        <taxon>Fungi</taxon>
        <taxon>Fungi incertae sedis</taxon>
        <taxon>Mucoromycota</taxon>
        <taxon>Mucoromycotina</taxon>
        <taxon>Umbelopsidomycetes</taxon>
        <taxon>Umbelopsidales</taxon>
        <taxon>Umbelopsidaceae</taxon>
        <taxon>Umbelopsis</taxon>
    </lineage>
</organism>
<keyword evidence="4 5" id="KW-0408">Iron</keyword>
<dbReference type="InterPro" id="IPR012347">
    <property type="entry name" value="Ferritin-like"/>
</dbReference>
<keyword evidence="3 5" id="KW-0479">Metal-binding</keyword>
<accession>A0A8H7PEN5</accession>
<evidence type="ECO:0000256" key="2">
    <source>
        <dbReference type="ARBA" id="ARBA00022434"/>
    </source>
</evidence>
<evidence type="ECO:0000256" key="5">
    <source>
        <dbReference type="PIRSR" id="PIRSR601519-1"/>
    </source>
</evidence>
<protein>
    <recommendedName>
        <fullName evidence="6">Ferritin</fullName>
        <ecNumber evidence="6">1.16.3.1</ecNumber>
    </recommendedName>
</protein>
<feature type="domain" description="Ferritin-like diiron" evidence="7">
    <location>
        <begin position="7"/>
        <end position="155"/>
    </location>
</feature>
<evidence type="ECO:0000313" key="9">
    <source>
        <dbReference type="Proteomes" id="UP000612746"/>
    </source>
</evidence>
<dbReference type="Pfam" id="PF00210">
    <property type="entry name" value="Ferritin"/>
    <property type="match status" value="1"/>
</dbReference>
<dbReference type="InterPro" id="IPR008331">
    <property type="entry name" value="Ferritin_DPS_dom"/>
</dbReference>
<dbReference type="SUPFAM" id="SSF47240">
    <property type="entry name" value="Ferritin-like"/>
    <property type="match status" value="1"/>
</dbReference>
<feature type="binding site" evidence="5">
    <location>
        <position position="24"/>
    </location>
    <ligand>
        <name>Fe cation</name>
        <dbReference type="ChEBI" id="CHEBI:24875"/>
        <label>1</label>
    </ligand>
</feature>
<dbReference type="PANTHER" id="PTHR11431">
    <property type="entry name" value="FERRITIN"/>
    <property type="match status" value="1"/>
</dbReference>
<dbReference type="InterPro" id="IPR009040">
    <property type="entry name" value="Ferritin-like_diiron"/>
</dbReference>
<evidence type="ECO:0000259" key="7">
    <source>
        <dbReference type="PROSITE" id="PS50905"/>
    </source>
</evidence>
<keyword evidence="9" id="KW-1185">Reference proteome</keyword>
<dbReference type="GO" id="GO:0004322">
    <property type="term" value="F:ferroxidase activity"/>
    <property type="evidence" value="ECO:0007669"/>
    <property type="project" value="UniProtKB-EC"/>
</dbReference>
<sequence length="185" mass="20696">MNSLAKQNFTTLAEDGINSQIQIEQTASQVYLAAAAYFARDNVALPGLERFFREQAHENQESAQYLIDYQNTRGGRVEIKQIPEPNTEWTSAMNAIESSLSLEKDVNKASLNLTTLAIDQADPHFYHILKRHSLKHRVQSIEELAKAITQMQRAGGDGLGLYLVDQDIWKHGHFSVGRLGLGGED</sequence>
<dbReference type="InterPro" id="IPR009078">
    <property type="entry name" value="Ferritin-like_SF"/>
</dbReference>
<dbReference type="OrthoDB" id="186462at2759"/>
<evidence type="ECO:0000256" key="1">
    <source>
        <dbReference type="ARBA" id="ARBA00007513"/>
    </source>
</evidence>
<dbReference type="AlphaFoldDB" id="A0A8H7PEN5"/>
<evidence type="ECO:0000256" key="4">
    <source>
        <dbReference type="ARBA" id="ARBA00023004"/>
    </source>
</evidence>
<dbReference type="GO" id="GO:0008199">
    <property type="term" value="F:ferric iron binding"/>
    <property type="evidence" value="ECO:0007669"/>
    <property type="project" value="InterPro"/>
</dbReference>
<evidence type="ECO:0000256" key="6">
    <source>
        <dbReference type="RuleBase" id="RU361145"/>
    </source>
</evidence>
<dbReference type="GO" id="GO:0006879">
    <property type="term" value="P:intracellular iron ion homeostasis"/>
    <property type="evidence" value="ECO:0007669"/>
    <property type="project" value="UniProtKB-KW"/>
</dbReference>
<name>A0A8H7PEN5_9FUNG</name>
<proteinExistence type="inferred from homology"/>
<dbReference type="InterPro" id="IPR001519">
    <property type="entry name" value="Ferritin"/>
</dbReference>
<gene>
    <name evidence="8" type="ORF">INT44_002541</name>
</gene>
<evidence type="ECO:0000313" key="8">
    <source>
        <dbReference type="EMBL" id="KAG2172526.1"/>
    </source>
</evidence>
<dbReference type="EC" id="1.16.3.1" evidence="6"/>
<keyword evidence="2 6" id="KW-0409">Iron storage</keyword>
<comment type="function">
    <text evidence="6">Stores iron in a soluble, non-toxic, readily available form. Important for iron homeostasis. Iron is taken up in the ferrous form and deposited as ferric hydroxides after oxidation.</text>
</comment>
<dbReference type="EMBL" id="JAEPRA010000023">
    <property type="protein sequence ID" value="KAG2172526.1"/>
    <property type="molecule type" value="Genomic_DNA"/>
</dbReference>
<comment type="catalytic activity">
    <reaction evidence="6">
        <text>4 Fe(2+) + O2 + 4 H(+) = 4 Fe(3+) + 2 H2O</text>
        <dbReference type="Rhea" id="RHEA:11148"/>
        <dbReference type="ChEBI" id="CHEBI:15377"/>
        <dbReference type="ChEBI" id="CHEBI:15378"/>
        <dbReference type="ChEBI" id="CHEBI:15379"/>
        <dbReference type="ChEBI" id="CHEBI:29033"/>
        <dbReference type="ChEBI" id="CHEBI:29034"/>
        <dbReference type="EC" id="1.16.3.1"/>
    </reaction>
</comment>
<dbReference type="Gene3D" id="1.20.1260.10">
    <property type="match status" value="1"/>
</dbReference>
<dbReference type="PANTHER" id="PTHR11431:SF75">
    <property type="entry name" value="FERRITIN"/>
    <property type="match status" value="1"/>
</dbReference>
<keyword evidence="6" id="KW-0560">Oxidoreductase</keyword>
<comment type="similarity">
    <text evidence="1 6">Belongs to the ferritin family.</text>
</comment>
<dbReference type="GO" id="GO:0006826">
    <property type="term" value="P:iron ion transport"/>
    <property type="evidence" value="ECO:0007669"/>
    <property type="project" value="InterPro"/>
</dbReference>
<dbReference type="PROSITE" id="PS50905">
    <property type="entry name" value="FERRITIN_LIKE"/>
    <property type="match status" value="1"/>
</dbReference>
<reference evidence="8" key="1">
    <citation type="submission" date="2020-12" db="EMBL/GenBank/DDBJ databases">
        <title>Metabolic potential, ecology and presence of endohyphal bacteria is reflected in genomic diversity of Mucoromycotina.</title>
        <authorList>
            <person name="Muszewska A."/>
            <person name="Okrasinska A."/>
            <person name="Steczkiewicz K."/>
            <person name="Drgas O."/>
            <person name="Orlowska M."/>
            <person name="Perlinska-Lenart U."/>
            <person name="Aleksandrzak-Piekarczyk T."/>
            <person name="Szatraj K."/>
            <person name="Zielenkiewicz U."/>
            <person name="Pilsyk S."/>
            <person name="Malc E."/>
            <person name="Mieczkowski P."/>
            <person name="Kruszewska J.S."/>
            <person name="Biernat P."/>
            <person name="Pawlowska J."/>
        </authorList>
    </citation>
    <scope>NUCLEOTIDE SEQUENCE</scope>
    <source>
        <strain evidence="8">WA0000051536</strain>
    </source>
</reference>
<dbReference type="GO" id="GO:0008198">
    <property type="term" value="F:ferrous iron binding"/>
    <property type="evidence" value="ECO:0007669"/>
    <property type="project" value="TreeGrafter"/>
</dbReference>
<comment type="caution">
    <text evidence="8">The sequence shown here is derived from an EMBL/GenBank/DDBJ whole genome shotgun (WGS) entry which is preliminary data.</text>
</comment>
<feature type="binding site" evidence="5">
    <location>
        <position position="103"/>
    </location>
    <ligand>
        <name>Fe cation</name>
        <dbReference type="ChEBI" id="CHEBI:24875"/>
        <label>1</label>
    </ligand>
</feature>
<dbReference type="GO" id="GO:0005737">
    <property type="term" value="C:cytoplasm"/>
    <property type="evidence" value="ECO:0007669"/>
    <property type="project" value="TreeGrafter"/>
</dbReference>